<protein>
    <submittedName>
        <fullName evidence="1">Uncharacterized protein</fullName>
    </submittedName>
</protein>
<organism evidence="1">
    <name type="scientific">viral metagenome</name>
    <dbReference type="NCBI Taxonomy" id="1070528"/>
    <lineage>
        <taxon>unclassified sequences</taxon>
        <taxon>metagenomes</taxon>
        <taxon>organismal metagenomes</taxon>
    </lineage>
</organism>
<sequence>MKRTPEEDLKRTIENLILDEAPPNVLTALNILAQACIWSIDSWAIVNDAANLVRKNHITADGHWR</sequence>
<proteinExistence type="predicted"/>
<reference evidence="1" key="1">
    <citation type="submission" date="2020-03" db="EMBL/GenBank/DDBJ databases">
        <title>The deep terrestrial virosphere.</title>
        <authorList>
            <person name="Holmfeldt K."/>
            <person name="Nilsson E."/>
            <person name="Simone D."/>
            <person name="Lopez-Fernandez M."/>
            <person name="Wu X."/>
            <person name="de Brujin I."/>
            <person name="Lundin D."/>
            <person name="Andersson A."/>
            <person name="Bertilsson S."/>
            <person name="Dopson M."/>
        </authorList>
    </citation>
    <scope>NUCLEOTIDE SEQUENCE</scope>
    <source>
        <strain evidence="1">MM415B02564</strain>
    </source>
</reference>
<dbReference type="AlphaFoldDB" id="A0A6M3L3Q4"/>
<gene>
    <name evidence="1" type="ORF">MM415B02564_0010</name>
</gene>
<evidence type="ECO:0000313" key="1">
    <source>
        <dbReference type="EMBL" id="QJA89347.1"/>
    </source>
</evidence>
<accession>A0A6M3L3Q4</accession>
<dbReference type="EMBL" id="MT142840">
    <property type="protein sequence ID" value="QJA89347.1"/>
    <property type="molecule type" value="Genomic_DNA"/>
</dbReference>
<name>A0A6M3L3Q4_9ZZZZ</name>